<dbReference type="Proteomes" id="UP001057402">
    <property type="component" value="Chromosome 6"/>
</dbReference>
<keyword evidence="2" id="KW-1185">Reference proteome</keyword>
<protein>
    <submittedName>
        <fullName evidence="1">Uncharacterized protein</fullName>
    </submittedName>
</protein>
<comment type="caution">
    <text evidence="1">The sequence shown here is derived from an EMBL/GenBank/DDBJ whole genome shotgun (WGS) entry which is preliminary data.</text>
</comment>
<name>A0ACB9QLF6_9MYRT</name>
<dbReference type="EMBL" id="CM042885">
    <property type="protein sequence ID" value="KAI4367290.1"/>
    <property type="molecule type" value="Genomic_DNA"/>
</dbReference>
<sequence length="695" mass="74433">MAAMPPIPSVAEAQSPTPISPLVVLIAVNATPPRSTPSVPTPFASIPLSELSPPPLTPPPPPPPSPPPPLPVPLPSSPPPWTTPPRTPASPPPPPPPTSFVSPNPVLVPAPPAFLTPWAPSASSSQPLPSASKPPSPRSSTPNTRPHKTPASPSNSASPANDVPWGLSSNLSLTIGITAVSVALVMLIIFGLILCICTLKKKNKQSTGANYSNGHPPLPLAHHAQAGSIGHLSYYGSSKHPSNRVQASLRRVPPGADPVPVAMDSPGMPGGQPMGPWAPIPPLVPTDKANTSRSSSFKNGSGSFKNGSCSFRNRSGSFRNVAFINHSSFSYEELAAATGGFGRATVLGHGGFGYVHKGVLSDGMEVAVKCLKMGARQGDREFQAEVEIISRVHHRHLVSLVGYCIEGSQRILVYEFIPNKTLDYHLHGRGRPCLDWSLRLRIALGAARGLAYLHEDCHPRIIHRDIKATNILLDMNFEAKVADFGLAKHNTDDHTHVSTRVMGTFGYLAPEYVSSGKLTEKSDVYSFGVMLLELITGRRPFDSANKSMEDGLVDWARPEIMKSMEEGGNFSRIADPRLEGNYTLHEMARMVACAGACIRHSAKLRPKMSQVVRALEQDSGMEDLNEWRKLTDPSRRSSNSLNDYDTLSSDSMRKTPSRTALNGSGSDDRTTTDDNNFDPSSPSGEDGRLRGKDAA</sequence>
<reference evidence="2" key="1">
    <citation type="journal article" date="2023" name="Front. Plant Sci.">
        <title>Chromosomal-level genome assembly of Melastoma candidum provides insights into trichome evolution.</title>
        <authorList>
            <person name="Zhong Y."/>
            <person name="Wu W."/>
            <person name="Sun C."/>
            <person name="Zou P."/>
            <person name="Liu Y."/>
            <person name="Dai S."/>
            <person name="Zhou R."/>
        </authorList>
    </citation>
    <scope>NUCLEOTIDE SEQUENCE [LARGE SCALE GENOMIC DNA]</scope>
</reference>
<evidence type="ECO:0000313" key="2">
    <source>
        <dbReference type="Proteomes" id="UP001057402"/>
    </source>
</evidence>
<evidence type="ECO:0000313" key="1">
    <source>
        <dbReference type="EMBL" id="KAI4367290.1"/>
    </source>
</evidence>
<proteinExistence type="predicted"/>
<organism evidence="1 2">
    <name type="scientific">Melastoma candidum</name>
    <dbReference type="NCBI Taxonomy" id="119954"/>
    <lineage>
        <taxon>Eukaryota</taxon>
        <taxon>Viridiplantae</taxon>
        <taxon>Streptophyta</taxon>
        <taxon>Embryophyta</taxon>
        <taxon>Tracheophyta</taxon>
        <taxon>Spermatophyta</taxon>
        <taxon>Magnoliopsida</taxon>
        <taxon>eudicotyledons</taxon>
        <taxon>Gunneridae</taxon>
        <taxon>Pentapetalae</taxon>
        <taxon>rosids</taxon>
        <taxon>malvids</taxon>
        <taxon>Myrtales</taxon>
        <taxon>Melastomataceae</taxon>
        <taxon>Melastomatoideae</taxon>
        <taxon>Melastomateae</taxon>
        <taxon>Melastoma</taxon>
    </lineage>
</organism>
<gene>
    <name evidence="1" type="ORF">MLD38_023046</name>
</gene>
<accession>A0ACB9QLF6</accession>